<gene>
    <name evidence="1" type="ORF">HUJ06_012298</name>
</gene>
<name>A0A822YLS2_NELNU</name>
<evidence type="ECO:0000313" key="2">
    <source>
        <dbReference type="Proteomes" id="UP000607653"/>
    </source>
</evidence>
<keyword evidence="2" id="KW-1185">Reference proteome</keyword>
<proteinExistence type="predicted"/>
<reference evidence="1 2" key="1">
    <citation type="journal article" date="2020" name="Mol. Biol. Evol.">
        <title>Distinct Expression and Methylation Patterns for Genes with Different Fates following a Single Whole-Genome Duplication in Flowering Plants.</title>
        <authorList>
            <person name="Shi T."/>
            <person name="Rahmani R.S."/>
            <person name="Gugger P.F."/>
            <person name="Wang M."/>
            <person name="Li H."/>
            <person name="Zhang Y."/>
            <person name="Li Z."/>
            <person name="Wang Q."/>
            <person name="Van de Peer Y."/>
            <person name="Marchal K."/>
            <person name="Chen J."/>
        </authorList>
    </citation>
    <scope>NUCLEOTIDE SEQUENCE [LARGE SCALE GENOMIC DNA]</scope>
    <source>
        <tissue evidence="1">Leaf</tissue>
    </source>
</reference>
<comment type="caution">
    <text evidence="1">The sequence shown here is derived from an EMBL/GenBank/DDBJ whole genome shotgun (WGS) entry which is preliminary data.</text>
</comment>
<dbReference type="Proteomes" id="UP000607653">
    <property type="component" value="Unassembled WGS sequence"/>
</dbReference>
<dbReference type="EMBL" id="DUZY01000003">
    <property type="protein sequence ID" value="DAD33447.1"/>
    <property type="molecule type" value="Genomic_DNA"/>
</dbReference>
<sequence>MNDNRDECAFVALPFLLAMFKV</sequence>
<dbReference type="AlphaFoldDB" id="A0A822YLS2"/>
<protein>
    <submittedName>
        <fullName evidence="1">Uncharacterized protein</fullName>
    </submittedName>
</protein>
<evidence type="ECO:0000313" key="1">
    <source>
        <dbReference type="EMBL" id="DAD33447.1"/>
    </source>
</evidence>
<accession>A0A822YLS2</accession>
<organism evidence="1 2">
    <name type="scientific">Nelumbo nucifera</name>
    <name type="common">Sacred lotus</name>
    <dbReference type="NCBI Taxonomy" id="4432"/>
    <lineage>
        <taxon>Eukaryota</taxon>
        <taxon>Viridiplantae</taxon>
        <taxon>Streptophyta</taxon>
        <taxon>Embryophyta</taxon>
        <taxon>Tracheophyta</taxon>
        <taxon>Spermatophyta</taxon>
        <taxon>Magnoliopsida</taxon>
        <taxon>Proteales</taxon>
        <taxon>Nelumbonaceae</taxon>
        <taxon>Nelumbo</taxon>
    </lineage>
</organism>